<accession>A0A0C9UA37</accession>
<organism evidence="1 2">
    <name type="scientific">Sphaerobolus stellatus (strain SS14)</name>
    <dbReference type="NCBI Taxonomy" id="990650"/>
    <lineage>
        <taxon>Eukaryota</taxon>
        <taxon>Fungi</taxon>
        <taxon>Dikarya</taxon>
        <taxon>Basidiomycota</taxon>
        <taxon>Agaricomycotina</taxon>
        <taxon>Agaricomycetes</taxon>
        <taxon>Phallomycetidae</taxon>
        <taxon>Geastrales</taxon>
        <taxon>Sphaerobolaceae</taxon>
        <taxon>Sphaerobolus</taxon>
    </lineage>
</organism>
<dbReference type="Proteomes" id="UP000054279">
    <property type="component" value="Unassembled WGS sequence"/>
</dbReference>
<protein>
    <submittedName>
        <fullName evidence="1">Uncharacterized protein</fullName>
    </submittedName>
</protein>
<dbReference type="HOGENOM" id="CLU_1950195_0_0_1"/>
<reference evidence="1 2" key="1">
    <citation type="submission" date="2014-06" db="EMBL/GenBank/DDBJ databases">
        <title>Evolutionary Origins and Diversification of the Mycorrhizal Mutualists.</title>
        <authorList>
            <consortium name="DOE Joint Genome Institute"/>
            <consortium name="Mycorrhizal Genomics Consortium"/>
            <person name="Kohler A."/>
            <person name="Kuo A."/>
            <person name="Nagy L.G."/>
            <person name="Floudas D."/>
            <person name="Copeland A."/>
            <person name="Barry K.W."/>
            <person name="Cichocki N."/>
            <person name="Veneault-Fourrey C."/>
            <person name="LaButti K."/>
            <person name="Lindquist E.A."/>
            <person name="Lipzen A."/>
            <person name="Lundell T."/>
            <person name="Morin E."/>
            <person name="Murat C."/>
            <person name="Riley R."/>
            <person name="Ohm R."/>
            <person name="Sun H."/>
            <person name="Tunlid A."/>
            <person name="Henrissat B."/>
            <person name="Grigoriev I.V."/>
            <person name="Hibbett D.S."/>
            <person name="Martin F."/>
        </authorList>
    </citation>
    <scope>NUCLEOTIDE SEQUENCE [LARGE SCALE GENOMIC DNA]</scope>
    <source>
        <strain evidence="1 2">SS14</strain>
    </source>
</reference>
<proteinExistence type="predicted"/>
<gene>
    <name evidence="1" type="ORF">M422DRAFT_49469</name>
</gene>
<keyword evidence="2" id="KW-1185">Reference proteome</keyword>
<dbReference type="EMBL" id="KN837148">
    <property type="protein sequence ID" value="KIJ39978.1"/>
    <property type="molecule type" value="Genomic_DNA"/>
</dbReference>
<evidence type="ECO:0000313" key="1">
    <source>
        <dbReference type="EMBL" id="KIJ39978.1"/>
    </source>
</evidence>
<sequence>MPIIVHHLPLPYDILYEMVFELVIEYLESQFIVKDLLTHDWNPVAALSASTSEFQVVVMDVACQVFSISPYDISFANNPTRDDLMDIINELCHPHLVPPSWSLSLLSIVELFNFRIISVPLPMTAHGTH</sequence>
<dbReference type="AlphaFoldDB" id="A0A0C9UA37"/>
<name>A0A0C9UA37_SPHS4</name>
<evidence type="ECO:0000313" key="2">
    <source>
        <dbReference type="Proteomes" id="UP000054279"/>
    </source>
</evidence>